<reference evidence="1 2" key="1">
    <citation type="submission" date="2023-02" db="EMBL/GenBank/DDBJ databases">
        <title>LHISI_Scaffold_Assembly.</title>
        <authorList>
            <person name="Stuart O.P."/>
            <person name="Cleave R."/>
            <person name="Magrath M.J.L."/>
            <person name="Mikheyev A.S."/>
        </authorList>
    </citation>
    <scope>NUCLEOTIDE SEQUENCE [LARGE SCALE GENOMIC DNA]</scope>
    <source>
        <strain evidence="1">Daus_M_001</strain>
        <tissue evidence="1">Leg muscle</tissue>
    </source>
</reference>
<evidence type="ECO:0000313" key="2">
    <source>
        <dbReference type="Proteomes" id="UP001159363"/>
    </source>
</evidence>
<accession>A0ABQ9H934</accession>
<gene>
    <name evidence="1" type="ORF">PR048_017255</name>
</gene>
<dbReference type="EMBL" id="JARBHB010000006">
    <property type="protein sequence ID" value="KAJ8880784.1"/>
    <property type="molecule type" value="Genomic_DNA"/>
</dbReference>
<organism evidence="1 2">
    <name type="scientific">Dryococelus australis</name>
    <dbReference type="NCBI Taxonomy" id="614101"/>
    <lineage>
        <taxon>Eukaryota</taxon>
        <taxon>Metazoa</taxon>
        <taxon>Ecdysozoa</taxon>
        <taxon>Arthropoda</taxon>
        <taxon>Hexapoda</taxon>
        <taxon>Insecta</taxon>
        <taxon>Pterygota</taxon>
        <taxon>Neoptera</taxon>
        <taxon>Polyneoptera</taxon>
        <taxon>Phasmatodea</taxon>
        <taxon>Verophasmatodea</taxon>
        <taxon>Anareolatae</taxon>
        <taxon>Phasmatidae</taxon>
        <taxon>Eurycanthinae</taxon>
        <taxon>Dryococelus</taxon>
    </lineage>
</organism>
<sequence length="127" mass="14072">MWELIVQDLEIPTLQNFLTFLERQCKSGEAVGEEPDQLHFKLGQSKSTPSRKVQGQLGTTTGAYLVTSSSVCCVCKGKHPINHYSTFAQKMSILIESVEIPENIVGKIKDPSATVFHHFPKGLTVLQ</sequence>
<proteinExistence type="predicted"/>
<evidence type="ECO:0000313" key="1">
    <source>
        <dbReference type="EMBL" id="KAJ8880784.1"/>
    </source>
</evidence>
<keyword evidence="2" id="KW-1185">Reference proteome</keyword>
<protein>
    <submittedName>
        <fullName evidence="1">Uncharacterized protein</fullName>
    </submittedName>
</protein>
<name>A0ABQ9H934_9NEOP</name>
<dbReference type="Proteomes" id="UP001159363">
    <property type="component" value="Chromosome 5"/>
</dbReference>
<comment type="caution">
    <text evidence="1">The sequence shown here is derived from an EMBL/GenBank/DDBJ whole genome shotgun (WGS) entry which is preliminary data.</text>
</comment>